<organism evidence="3 4">
    <name type="scientific">Bathycoccus prasinos</name>
    <dbReference type="NCBI Taxonomy" id="41875"/>
    <lineage>
        <taxon>Eukaryota</taxon>
        <taxon>Viridiplantae</taxon>
        <taxon>Chlorophyta</taxon>
        <taxon>Mamiellophyceae</taxon>
        <taxon>Mamiellales</taxon>
        <taxon>Bathycoccaceae</taxon>
        <taxon>Bathycoccus</taxon>
    </lineage>
</organism>
<feature type="compositionally biased region" description="Basic and acidic residues" evidence="1">
    <location>
        <begin position="38"/>
        <end position="50"/>
    </location>
</feature>
<feature type="region of interest" description="Disordered" evidence="1">
    <location>
        <begin position="445"/>
        <end position="514"/>
    </location>
</feature>
<dbReference type="KEGG" id="bpg:Bathy12g00160"/>
<dbReference type="Pfam" id="PF03456">
    <property type="entry name" value="uDENN"/>
    <property type="match status" value="1"/>
</dbReference>
<reference evidence="3 4" key="1">
    <citation type="submission" date="2011-10" db="EMBL/GenBank/DDBJ databases">
        <authorList>
            <person name="Genoscope - CEA"/>
        </authorList>
    </citation>
    <scope>NUCLEOTIDE SEQUENCE [LARGE SCALE GENOMIC DNA]</scope>
    <source>
        <strain evidence="3 4">RCC 1105</strain>
    </source>
</reference>
<dbReference type="SMART" id="SM00799">
    <property type="entry name" value="DENN"/>
    <property type="match status" value="1"/>
</dbReference>
<dbReference type="SMART" id="SM00800">
    <property type="entry name" value="uDENN"/>
    <property type="match status" value="1"/>
</dbReference>
<dbReference type="InterPro" id="IPR043153">
    <property type="entry name" value="DENN_C"/>
</dbReference>
<dbReference type="Pfam" id="PF02141">
    <property type="entry name" value="DENN"/>
    <property type="match status" value="1"/>
</dbReference>
<evidence type="ECO:0000313" key="4">
    <source>
        <dbReference type="Proteomes" id="UP000198341"/>
    </source>
</evidence>
<protein>
    <recommendedName>
        <fullName evidence="2">UDENN domain-containing protein</fullName>
    </recommendedName>
</protein>
<dbReference type="PANTHER" id="PTHR15288:SF0">
    <property type="entry name" value="UDENN DOMAIN-CONTAINING PROTEIN"/>
    <property type="match status" value="1"/>
</dbReference>
<dbReference type="InterPro" id="IPR037516">
    <property type="entry name" value="Tripartite_DENN"/>
</dbReference>
<feature type="region of interest" description="Disordered" evidence="1">
    <location>
        <begin position="187"/>
        <end position="280"/>
    </location>
</feature>
<dbReference type="OrthoDB" id="498554at2759"/>
<dbReference type="InterPro" id="IPR051942">
    <property type="entry name" value="DENN_domain_containing_2"/>
</dbReference>
<dbReference type="AlphaFoldDB" id="K8FBV1"/>
<feature type="domain" description="UDENN" evidence="2">
    <location>
        <begin position="225"/>
        <end position="833"/>
    </location>
</feature>
<dbReference type="EMBL" id="FO082267">
    <property type="protein sequence ID" value="CCO19128.1"/>
    <property type="molecule type" value="Genomic_DNA"/>
</dbReference>
<name>K8FBV1_9CHLO</name>
<accession>K8FBV1</accession>
<dbReference type="Gene3D" id="3.40.50.11500">
    <property type="match status" value="1"/>
</dbReference>
<keyword evidence="4" id="KW-1185">Reference proteome</keyword>
<dbReference type="PROSITE" id="PS50211">
    <property type="entry name" value="DENN"/>
    <property type="match status" value="1"/>
</dbReference>
<gene>
    <name evidence="3" type="ordered locus">Bathy12g00160</name>
</gene>
<dbReference type="InterPro" id="IPR005113">
    <property type="entry name" value="uDENN_dom"/>
</dbReference>
<feature type="compositionally biased region" description="Acidic residues" evidence="1">
    <location>
        <begin position="135"/>
        <end position="150"/>
    </location>
</feature>
<dbReference type="eggNOG" id="ENOG502QSCA">
    <property type="taxonomic scope" value="Eukaryota"/>
</dbReference>
<feature type="compositionally biased region" description="Basic and acidic residues" evidence="1">
    <location>
        <begin position="1"/>
        <end position="27"/>
    </location>
</feature>
<dbReference type="GeneID" id="19012631"/>
<feature type="compositionally biased region" description="Basic and acidic residues" evidence="1">
    <location>
        <begin position="484"/>
        <end position="497"/>
    </location>
</feature>
<sequence>MNKAEDKTTADDGGDGRGKGGKGEEFHVNSPFSPPPEQTKEESSKEEDAFKTPSPTSNRFVGTENTATTTTTTTSSNSNSKKKFRPNINTNNTHHVTWFNPEAKTAEKRSWLQSNRKLKIKKNANANIEKVSEEGDHDVDDDDDDDDDENNYSSTDKGKKKTKFTFEKFLVVGLHPDRSDFTAVADSPREFREASHQQQQQQQQQQNLNNNNSHNNSNSNSRRRSSKDVRVSHPKHTPPHRGTVGETYSADVLFSYPPSPKARIEGDDEDSNTEDETAQQSFDVESIAHFCFPSGVEPKLVEKTASMSKILEVAYGNAQKTHDTSSFVFRLTGGESGEEPLYGVCLYANEFVSQMPVIASSSLSSALSPNSSFSEETIPSGGDGEGGGEEANLRKYLVAAPRCYCLITKTPFFKTTFEVLRAVVTSEKLERLRRDERRLMKDLEMAFSRSGITPTKPPPPPLPKTSGEDEESKNIARDLNFSEEAPRTLKSKTDSDVKATSSRGFNRSVEEQTRKNDDSLRILESFHAESIPKLGDATRVFNGPLIKDEAGKALNSEKKKSILDAPIPFYRPVSTTDDPCFERKCIRDSVGKITYTYDEEAAHIEPWAIAALCRSLSIENIMAFMACALLEKQVVVFSPNLGQLSGVILSLLAMLRPLRPRGLFLPILPNSMTDFLEAPVPFIVGIQHKTNDIRQRTQHITRLNAYKDEIKIMGGIVATAPNWHELREKLRPIHASIRLAAETQVFSSVLEPSEKSSKLCGEFGECFRNHMRDAILGRIRSYSIAEVGKDGQKVAVLLKDELVDSYVGRDRSFMKNFCETQLFTAFTDELLDN</sequence>
<dbReference type="InterPro" id="IPR001194">
    <property type="entry name" value="cDENN_dom"/>
</dbReference>
<evidence type="ECO:0000256" key="1">
    <source>
        <dbReference type="SAM" id="MobiDB-lite"/>
    </source>
</evidence>
<dbReference type="RefSeq" id="XP_007510013.1">
    <property type="nucleotide sequence ID" value="XM_007509951.1"/>
</dbReference>
<feature type="compositionally biased region" description="Acidic residues" evidence="1">
    <location>
        <begin position="266"/>
        <end position="277"/>
    </location>
</feature>
<feature type="compositionally biased region" description="Low complexity" evidence="1">
    <location>
        <begin position="196"/>
        <end position="220"/>
    </location>
</feature>
<evidence type="ECO:0000313" key="3">
    <source>
        <dbReference type="EMBL" id="CCO19128.1"/>
    </source>
</evidence>
<feature type="region of interest" description="Disordered" evidence="1">
    <location>
        <begin position="368"/>
        <end position="388"/>
    </location>
</feature>
<feature type="compositionally biased region" description="Low complexity" evidence="1">
    <location>
        <begin position="63"/>
        <end position="79"/>
    </location>
</feature>
<proteinExistence type="predicted"/>
<feature type="region of interest" description="Disordered" evidence="1">
    <location>
        <begin position="1"/>
        <end position="158"/>
    </location>
</feature>
<dbReference type="Proteomes" id="UP000198341">
    <property type="component" value="Chromosome 12"/>
</dbReference>
<evidence type="ECO:0000259" key="2">
    <source>
        <dbReference type="PROSITE" id="PS50211"/>
    </source>
</evidence>
<dbReference type="Gene3D" id="3.30.450.200">
    <property type="match status" value="1"/>
</dbReference>
<dbReference type="PANTHER" id="PTHR15288">
    <property type="entry name" value="DENN DOMAIN-CONTAINING PROTEIN 2"/>
    <property type="match status" value="1"/>
</dbReference>